<dbReference type="AlphaFoldDB" id="A0A3G2S8P4"/>
<feature type="region of interest" description="Disordered" evidence="1">
    <location>
        <begin position="289"/>
        <end position="320"/>
    </location>
</feature>
<keyword evidence="4" id="KW-1185">Reference proteome</keyword>
<accession>A0A3G2S8P4</accession>
<protein>
    <submittedName>
        <fullName evidence="3">Uncharacterized protein</fullName>
    </submittedName>
</protein>
<evidence type="ECO:0000256" key="2">
    <source>
        <dbReference type="SAM" id="Phobius"/>
    </source>
</evidence>
<reference evidence="3 4" key="1">
    <citation type="submission" date="2018-10" db="EMBL/GenBank/DDBJ databases">
        <title>Complete genome sequence of Malassezia restricta CBS 7877.</title>
        <authorList>
            <person name="Morand S.C."/>
            <person name="Bertignac M."/>
            <person name="Iltis A."/>
            <person name="Kolder I."/>
            <person name="Pirovano W."/>
            <person name="Jourdain R."/>
            <person name="Clavaud C."/>
        </authorList>
    </citation>
    <scope>NUCLEOTIDE SEQUENCE [LARGE SCALE GENOMIC DNA]</scope>
    <source>
        <strain evidence="3 4">CBS 7877</strain>
    </source>
</reference>
<dbReference type="STRING" id="425264.A0A3G2S8P4"/>
<proteinExistence type="predicted"/>
<keyword evidence="2" id="KW-0472">Membrane</keyword>
<keyword evidence="2" id="KW-1133">Transmembrane helix</keyword>
<dbReference type="EMBL" id="CP033153">
    <property type="protein sequence ID" value="AYO44240.1"/>
    <property type="molecule type" value="Genomic_DNA"/>
</dbReference>
<feature type="transmembrane region" description="Helical" evidence="2">
    <location>
        <begin position="359"/>
        <end position="379"/>
    </location>
</feature>
<dbReference type="VEuPathDB" id="FungiDB:DNF11_3290"/>
<keyword evidence="2" id="KW-0812">Transmembrane</keyword>
<sequence>MSDSSLRQICADATRAFLQKNYAQCLLEIQKGMSMHYSIPGSDAWLEQLLVLRFTVVHSVYVSTSERTRVLDALSRETSIIKLFSMPPSHLYATLWYECLYTMSHLPIPDACPSTLETSDDICTMILRLPAPLISSAILMALRMDTYADTTQRKGTPSSCARQTCECFFAATLHQDEHHFDLNTYEKILRLYVLQVLGTHLGEWDHARHVIQDCVLPTRSKTAALNDLEKLHKELDLRVLRESDVLRHAQQQYADEMARRSSTKAKDTPTFQDQDAVAIKDEPIASAKLQRTSSIHGREKKNTSTPTSELMEQGDTHAMKRSHLRSYLQRRSLSESSSELSRPRPVNSSYLLRILSSSLTRQSVVSVIVLLATVLLAFLSKKRGLLTTPNGASWSQRLWETFRMATQVTYL</sequence>
<dbReference type="OrthoDB" id="3981028at2759"/>
<evidence type="ECO:0000313" key="4">
    <source>
        <dbReference type="Proteomes" id="UP000269793"/>
    </source>
</evidence>
<dbReference type="Proteomes" id="UP000269793">
    <property type="component" value="Chromosome VI"/>
</dbReference>
<evidence type="ECO:0000313" key="3">
    <source>
        <dbReference type="EMBL" id="AYO44240.1"/>
    </source>
</evidence>
<evidence type="ECO:0000256" key="1">
    <source>
        <dbReference type="SAM" id="MobiDB-lite"/>
    </source>
</evidence>
<organism evidence="3 4">
    <name type="scientific">Malassezia restricta (strain ATCC 96810 / NBRC 103918 / CBS 7877)</name>
    <name type="common">Seborrheic dermatitis infection agent</name>
    <dbReference type="NCBI Taxonomy" id="425264"/>
    <lineage>
        <taxon>Eukaryota</taxon>
        <taxon>Fungi</taxon>
        <taxon>Dikarya</taxon>
        <taxon>Basidiomycota</taxon>
        <taxon>Ustilaginomycotina</taxon>
        <taxon>Malasseziomycetes</taxon>
        <taxon>Malasseziales</taxon>
        <taxon>Malasseziaceae</taxon>
        <taxon>Malassezia</taxon>
    </lineage>
</organism>
<name>A0A3G2S8P4_MALR7</name>
<gene>
    <name evidence="3" type="ORF">DNF11_3290</name>
</gene>